<proteinExistence type="predicted"/>
<organism evidence="1 2">
    <name type="scientific">Methylobacterium planeticum</name>
    <dbReference type="NCBI Taxonomy" id="2615211"/>
    <lineage>
        <taxon>Bacteria</taxon>
        <taxon>Pseudomonadati</taxon>
        <taxon>Pseudomonadota</taxon>
        <taxon>Alphaproteobacteria</taxon>
        <taxon>Hyphomicrobiales</taxon>
        <taxon>Methylobacteriaceae</taxon>
        <taxon>Methylobacterium</taxon>
    </lineage>
</organism>
<evidence type="ECO:0000313" key="2">
    <source>
        <dbReference type="Proteomes" id="UP000441523"/>
    </source>
</evidence>
<name>A0A6N6MM24_9HYPH</name>
<keyword evidence="2" id="KW-1185">Reference proteome</keyword>
<dbReference type="EMBL" id="VZZJ01000020">
    <property type="protein sequence ID" value="KAB1071156.1"/>
    <property type="molecule type" value="Genomic_DNA"/>
</dbReference>
<evidence type="ECO:0000313" key="1">
    <source>
        <dbReference type="EMBL" id="KAB1071156.1"/>
    </source>
</evidence>
<accession>A0A6N6MM24</accession>
<dbReference type="Proteomes" id="UP000441523">
    <property type="component" value="Unassembled WGS sequence"/>
</dbReference>
<protein>
    <submittedName>
        <fullName evidence="1">Uncharacterized protein</fullName>
    </submittedName>
</protein>
<gene>
    <name evidence="1" type="ORF">F6X51_19850</name>
</gene>
<dbReference type="RefSeq" id="WP_150965414.1">
    <property type="nucleotide sequence ID" value="NZ_VZZJ01000020.1"/>
</dbReference>
<dbReference type="AlphaFoldDB" id="A0A6N6MM24"/>
<comment type="caution">
    <text evidence="1">The sequence shown here is derived from an EMBL/GenBank/DDBJ whole genome shotgun (WGS) entry which is preliminary data.</text>
</comment>
<reference evidence="1 2" key="1">
    <citation type="submission" date="2019-09" db="EMBL/GenBank/DDBJ databases">
        <title>YIM 132548 draft genome.</title>
        <authorList>
            <person name="Jiang L."/>
        </authorList>
    </citation>
    <scope>NUCLEOTIDE SEQUENCE [LARGE SCALE GENOMIC DNA]</scope>
    <source>
        <strain evidence="1 2">YIM 132548</strain>
    </source>
</reference>
<sequence>MQLTPRQIRIRLDRAVARAGTLRALALEAGISASQVGRHAKSGANVPDRLPQAAGMWRDAEGDVRDREPARIQIFAVQASGDAGVAAAVAMLGAALGQR</sequence>